<reference evidence="10" key="1">
    <citation type="journal article" date="2021" name="Open Biol.">
        <title>Shared evolutionary footprints suggest mitochondrial oxidative damage underlies multiple complex I losses in fungi.</title>
        <authorList>
            <person name="Schikora-Tamarit M.A."/>
            <person name="Marcet-Houben M."/>
            <person name="Nosek J."/>
            <person name="Gabaldon T."/>
        </authorList>
    </citation>
    <scope>NUCLEOTIDE SEQUENCE</scope>
    <source>
        <strain evidence="10">NCAIM Y.01608</strain>
    </source>
</reference>
<comment type="caution">
    <text evidence="10">The sequence shown here is derived from an EMBL/GenBank/DDBJ whole genome shotgun (WGS) entry which is preliminary data.</text>
</comment>
<dbReference type="InterPro" id="IPR051706">
    <property type="entry name" value="Glycosyltransferase_domain"/>
</dbReference>
<dbReference type="PANTHER" id="PTHR32385">
    <property type="entry name" value="MANNOSYL PHOSPHORYLINOSITOL CERAMIDE SYNTHASE"/>
    <property type="match status" value="1"/>
</dbReference>
<evidence type="ECO:0000313" key="11">
    <source>
        <dbReference type="Proteomes" id="UP000788993"/>
    </source>
</evidence>
<evidence type="ECO:0000256" key="9">
    <source>
        <dbReference type="SAM" id="Phobius"/>
    </source>
</evidence>
<evidence type="ECO:0000256" key="5">
    <source>
        <dbReference type="ARBA" id="ARBA00022989"/>
    </source>
</evidence>
<proteinExistence type="inferred from homology"/>
<dbReference type="PANTHER" id="PTHR32385:SF20">
    <property type="entry name" value="MANNOSYL PHOSPHORYLINOSITOL CERAMIDE SYNTHASE CSH1-RELATED"/>
    <property type="match status" value="1"/>
</dbReference>
<comment type="catalytic activity">
    <reaction evidence="7">
        <text>a 1D-myo-inositol-1-phospho-N-[(R)-2-hydroxy-very-long-chain fatty acyl]-(R)-4-hydroxysphingoid base + GDP-alpha-D-mannose = an alpha-D-mannosyl-(1&lt;-&gt;6)-1D-myo-inositol-1-phospho-N-[(R)-2-hydroxy-very-long-chain fatty acyl]-(R)-4-hydroxysphingoid base + GDP + H(+)</text>
        <dbReference type="Rhea" id="RHEA:64596"/>
        <dbReference type="ChEBI" id="CHEBI:15378"/>
        <dbReference type="ChEBI" id="CHEBI:57527"/>
        <dbReference type="ChEBI" id="CHEBI:58189"/>
        <dbReference type="ChEBI" id="CHEBI:155885"/>
        <dbReference type="ChEBI" id="CHEBI:155926"/>
        <dbReference type="EC" id="2.4.1.370"/>
    </reaction>
    <physiologicalReaction direction="left-to-right" evidence="7">
        <dbReference type="Rhea" id="RHEA:64597"/>
    </physiologicalReaction>
</comment>
<accession>A0A9P8T8Z6</accession>
<dbReference type="EC" id="2.4.1.370" evidence="8"/>
<protein>
    <recommendedName>
        <fullName evidence="8">inositol phosphorylceramide mannosyltransferase</fullName>
        <ecNumber evidence="8">2.4.1.370</ecNumber>
    </recommendedName>
</protein>
<evidence type="ECO:0000256" key="1">
    <source>
        <dbReference type="ARBA" id="ARBA00004141"/>
    </source>
</evidence>
<feature type="transmembrane region" description="Helical" evidence="9">
    <location>
        <begin position="324"/>
        <end position="349"/>
    </location>
</feature>
<dbReference type="GO" id="GO:0031501">
    <property type="term" value="C:mannosyltransferase complex"/>
    <property type="evidence" value="ECO:0007669"/>
    <property type="project" value="UniProtKB-ARBA"/>
</dbReference>
<keyword evidence="4 9" id="KW-0812">Transmembrane</keyword>
<dbReference type="EMBL" id="JAEUBD010000983">
    <property type="protein sequence ID" value="KAH3669755.1"/>
    <property type="molecule type" value="Genomic_DNA"/>
</dbReference>
<dbReference type="AlphaFoldDB" id="A0A9P8T8Z6"/>
<dbReference type="InterPro" id="IPR007577">
    <property type="entry name" value="GlycoTrfase_DXD_sugar-bd_CS"/>
</dbReference>
<reference evidence="10" key="2">
    <citation type="submission" date="2021-01" db="EMBL/GenBank/DDBJ databases">
        <authorList>
            <person name="Schikora-Tamarit M.A."/>
        </authorList>
    </citation>
    <scope>NUCLEOTIDE SEQUENCE</scope>
    <source>
        <strain evidence="10">NCAIM Y.01608</strain>
    </source>
</reference>
<dbReference type="FunFam" id="3.90.550.20:FF:000001">
    <property type="entry name" value="MIPC synthase subunit (SurA)"/>
    <property type="match status" value="1"/>
</dbReference>
<evidence type="ECO:0000256" key="6">
    <source>
        <dbReference type="ARBA" id="ARBA00023136"/>
    </source>
</evidence>
<evidence type="ECO:0000313" key="10">
    <source>
        <dbReference type="EMBL" id="KAH3669755.1"/>
    </source>
</evidence>
<organism evidence="10 11">
    <name type="scientific">Ogataea polymorpha</name>
    <dbReference type="NCBI Taxonomy" id="460523"/>
    <lineage>
        <taxon>Eukaryota</taxon>
        <taxon>Fungi</taxon>
        <taxon>Dikarya</taxon>
        <taxon>Ascomycota</taxon>
        <taxon>Saccharomycotina</taxon>
        <taxon>Pichiomycetes</taxon>
        <taxon>Pichiales</taxon>
        <taxon>Pichiaceae</taxon>
        <taxon>Ogataea</taxon>
    </lineage>
</organism>
<evidence type="ECO:0000256" key="2">
    <source>
        <dbReference type="ARBA" id="ARBA00009003"/>
    </source>
</evidence>
<gene>
    <name evidence="10" type="ORF">OGATHE_002567</name>
</gene>
<dbReference type="Pfam" id="PF04488">
    <property type="entry name" value="Gly_transf_sug"/>
    <property type="match status" value="1"/>
</dbReference>
<evidence type="ECO:0000256" key="3">
    <source>
        <dbReference type="ARBA" id="ARBA00022679"/>
    </source>
</evidence>
<comment type="similarity">
    <text evidence="2">Belongs to the glycosyltransferase 32 family.</text>
</comment>
<name>A0A9P8T8Z6_9ASCO</name>
<evidence type="ECO:0000256" key="8">
    <source>
        <dbReference type="ARBA" id="ARBA00066893"/>
    </source>
</evidence>
<keyword evidence="5 9" id="KW-1133">Transmembrane helix</keyword>
<dbReference type="Proteomes" id="UP000788993">
    <property type="component" value="Unassembled WGS sequence"/>
</dbReference>
<feature type="transmembrane region" description="Helical" evidence="9">
    <location>
        <begin position="252"/>
        <end position="271"/>
    </location>
</feature>
<comment type="subcellular location">
    <subcellularLocation>
        <location evidence="1">Membrane</location>
        <topology evidence="1">Multi-pass membrane protein</topology>
    </subcellularLocation>
</comment>
<dbReference type="GO" id="GO:0006676">
    <property type="term" value="P:mannosyl diphosphorylinositol ceramide metabolic process"/>
    <property type="evidence" value="ECO:0007669"/>
    <property type="project" value="UniProtKB-ARBA"/>
</dbReference>
<dbReference type="GO" id="GO:0016020">
    <property type="term" value="C:membrane"/>
    <property type="evidence" value="ECO:0007669"/>
    <property type="project" value="UniProtKB-SubCell"/>
</dbReference>
<evidence type="ECO:0000256" key="7">
    <source>
        <dbReference type="ARBA" id="ARBA00052145"/>
    </source>
</evidence>
<dbReference type="SUPFAM" id="SSF53448">
    <property type="entry name" value="Nucleotide-diphospho-sugar transferases"/>
    <property type="match status" value="1"/>
</dbReference>
<dbReference type="InterPro" id="IPR029044">
    <property type="entry name" value="Nucleotide-diphossugar_trans"/>
</dbReference>
<dbReference type="GO" id="GO:0103064">
    <property type="term" value="F:inositol phosphorylceramide mannosyltransferase activity"/>
    <property type="evidence" value="ECO:0007669"/>
    <property type="project" value="UniProtKB-EC"/>
</dbReference>
<dbReference type="GO" id="GO:0051999">
    <property type="term" value="P:mannosyl-inositol phosphorylceramide biosynthetic process"/>
    <property type="evidence" value="ECO:0007669"/>
    <property type="project" value="TreeGrafter"/>
</dbReference>
<evidence type="ECO:0000256" key="4">
    <source>
        <dbReference type="ARBA" id="ARBA00022692"/>
    </source>
</evidence>
<sequence>MSNVAYDPYMQSNDIDAPKKSAVPKFVSHVVVSTVIVAGAMILIFLVYKLLTKGASTWIFAKSKRDSNLYSCEQMQHIDTELNHMDPTMPSRPELYALLESELSPTVDKPQLIPKIIHQTYKTTDIPDVWKQGQQSCIDLHPDYQYILWTDEMSREFISEQYPWFLETFDKYKYPIERADAIRYFILYHFGGIYIDLDDGCARKLDPLLTVPAFVRKTIPTGISNDAMGSMPRHPFFAKVIDDLNKYNHNWLVPYITIMYSTGPLFLSVIWKQYKRWGVPDAGAVRILMPQDYSNGEHPFFSISKGSSWHMDDAKFMFLLSKHIVWAVIGGFAVALLFFYLEYLMYSFFISNTFKRFRKGVWNLMRLRSWSHGNNYTRLNPRKQAKYLKTRNRKDSNLPVAINIDLEKNVMEV</sequence>
<keyword evidence="3" id="KW-0808">Transferase</keyword>
<dbReference type="Gene3D" id="3.90.550.20">
    <property type="match status" value="1"/>
</dbReference>
<keyword evidence="11" id="KW-1185">Reference proteome</keyword>
<feature type="transmembrane region" description="Helical" evidence="9">
    <location>
        <begin position="26"/>
        <end position="48"/>
    </location>
</feature>
<keyword evidence="6 9" id="KW-0472">Membrane</keyword>